<gene>
    <name evidence="2" type="ORF">FPE_LOCUS22602</name>
</gene>
<proteinExistence type="predicted"/>
<feature type="region of interest" description="Disordered" evidence="1">
    <location>
        <begin position="82"/>
        <end position="114"/>
    </location>
</feature>
<name>A0AAD1ZTA3_9LAMI</name>
<reference evidence="2" key="1">
    <citation type="submission" date="2023-05" db="EMBL/GenBank/DDBJ databases">
        <authorList>
            <person name="Huff M."/>
        </authorList>
    </citation>
    <scope>NUCLEOTIDE SEQUENCE</scope>
</reference>
<accession>A0AAD1ZTA3</accession>
<organism evidence="2 3">
    <name type="scientific">Fraxinus pennsylvanica</name>
    <dbReference type="NCBI Taxonomy" id="56036"/>
    <lineage>
        <taxon>Eukaryota</taxon>
        <taxon>Viridiplantae</taxon>
        <taxon>Streptophyta</taxon>
        <taxon>Embryophyta</taxon>
        <taxon>Tracheophyta</taxon>
        <taxon>Spermatophyta</taxon>
        <taxon>Magnoliopsida</taxon>
        <taxon>eudicotyledons</taxon>
        <taxon>Gunneridae</taxon>
        <taxon>Pentapetalae</taxon>
        <taxon>asterids</taxon>
        <taxon>lamiids</taxon>
        <taxon>Lamiales</taxon>
        <taxon>Oleaceae</taxon>
        <taxon>Oleeae</taxon>
        <taxon>Fraxinus</taxon>
    </lineage>
</organism>
<dbReference type="Proteomes" id="UP000834106">
    <property type="component" value="Chromosome 13"/>
</dbReference>
<evidence type="ECO:0000313" key="3">
    <source>
        <dbReference type="Proteomes" id="UP000834106"/>
    </source>
</evidence>
<dbReference type="EMBL" id="OU503048">
    <property type="protein sequence ID" value="CAI9775172.1"/>
    <property type="molecule type" value="Genomic_DNA"/>
</dbReference>
<evidence type="ECO:0000256" key="1">
    <source>
        <dbReference type="SAM" id="MobiDB-lite"/>
    </source>
</evidence>
<dbReference type="AlphaFoldDB" id="A0AAD1ZTA3"/>
<protein>
    <submittedName>
        <fullName evidence="2">Uncharacterized protein</fullName>
    </submittedName>
</protein>
<keyword evidence="3" id="KW-1185">Reference proteome</keyword>
<evidence type="ECO:0000313" key="2">
    <source>
        <dbReference type="EMBL" id="CAI9775172.1"/>
    </source>
</evidence>
<sequence>MVSKEGSKRCSFGGADEAEVLGNLLTEELGGQCSDVREENRRLIKKIVVEKKGNGDTSNRCKSKMKRVNLVVPKSESKFEHESVVFRSREGDKRRREERIGREKDREDLLRKKS</sequence>